<dbReference type="PANTHER" id="PTHR43875">
    <property type="entry name" value="MALTODEXTRIN IMPORT ATP-BINDING PROTEIN MSMX"/>
    <property type="match status" value="1"/>
</dbReference>
<dbReference type="FunFam" id="3.40.50.300:FF:000042">
    <property type="entry name" value="Maltose/maltodextrin ABC transporter, ATP-binding protein"/>
    <property type="match status" value="1"/>
</dbReference>
<proteinExistence type="predicted"/>
<dbReference type="Gene3D" id="3.40.50.300">
    <property type="entry name" value="P-loop containing nucleotide triphosphate hydrolases"/>
    <property type="match status" value="1"/>
</dbReference>
<dbReference type="Gene3D" id="2.40.50.100">
    <property type="match status" value="1"/>
</dbReference>
<evidence type="ECO:0000259" key="5">
    <source>
        <dbReference type="PROSITE" id="PS50893"/>
    </source>
</evidence>
<dbReference type="Gene3D" id="2.40.50.140">
    <property type="entry name" value="Nucleic acid-binding proteins"/>
    <property type="match status" value="1"/>
</dbReference>
<sequence length="523" mass="57913">MASLLLKGIYKVYPSGVTAVTDFNLDIKDKEFIVFVGPSGCGKSTTLRMIAGLEEISKGELYIDGKLVNDVVPKDRDIAMVFQNYALYPHMAVYDNMAFGLKLRKVPKQIIDERVKEAAAILGITDYLTRKPKALSGGQRQRVALGRAIVREPKVFLLDEPLSNLDAKLRAQMRTEISKLHARLATTFIYVTHDQIEAMTMGTRIVVMKDGFMQQVDTPQNLYDYPINQFVAGFIGTPQMNFFKATLTKDDKGKVYCEFINNNKILLPKSVVARIRNIEDYLNTEKPVTLGVRPEDIHEEEAFINASPDTVVKVLVEVVEKLGAETQIYCKLDYKEGEEVGNVIGDSASSMIAKIDSRSTVNRGEVIELAFDANHIHLFDATTEMSILARDDGYEITPENEVSSNFVPLTPQEMQAIIEKNRVVTKEEKAAMRREARAAARKEKAEAKAAAEAAAEIPAENAINQPEADAAPEIPAAAVMPTEEQPAETTAEAEKEAIEEKAAEAEAEKKAPAKKKTQGNKKQ</sequence>
<protein>
    <submittedName>
        <fullName evidence="6">Sn-glycerol-3-phosphate ABC transporter ATP-binding protein UgpC</fullName>
    </submittedName>
</protein>
<dbReference type="GO" id="GO:0008643">
    <property type="term" value="P:carbohydrate transport"/>
    <property type="evidence" value="ECO:0007669"/>
    <property type="project" value="InterPro"/>
</dbReference>
<dbReference type="CDD" id="cd03301">
    <property type="entry name" value="ABC_MalK_N"/>
    <property type="match status" value="1"/>
</dbReference>
<feature type="compositionally biased region" description="Basic residues" evidence="4">
    <location>
        <begin position="512"/>
        <end position="523"/>
    </location>
</feature>
<evidence type="ECO:0000313" key="6">
    <source>
        <dbReference type="EMBL" id="HIY78212.1"/>
    </source>
</evidence>
<dbReference type="InterPro" id="IPR047641">
    <property type="entry name" value="ABC_transpr_MalK/UgpC-like"/>
</dbReference>
<dbReference type="PROSITE" id="PS00211">
    <property type="entry name" value="ABC_TRANSPORTER_1"/>
    <property type="match status" value="1"/>
</dbReference>
<evidence type="ECO:0000256" key="1">
    <source>
        <dbReference type="ARBA" id="ARBA00022448"/>
    </source>
</evidence>
<dbReference type="PANTHER" id="PTHR43875:SF1">
    <property type="entry name" value="OSMOPROTECTIVE COMPOUNDS UPTAKE ATP-BINDING PROTEIN GGTA"/>
    <property type="match status" value="1"/>
</dbReference>
<dbReference type="SUPFAM" id="SSF52540">
    <property type="entry name" value="P-loop containing nucleoside triphosphate hydrolases"/>
    <property type="match status" value="1"/>
</dbReference>
<evidence type="ECO:0000256" key="3">
    <source>
        <dbReference type="ARBA" id="ARBA00022840"/>
    </source>
</evidence>
<reference evidence="6" key="1">
    <citation type="journal article" date="2021" name="PeerJ">
        <title>Extensive microbial diversity within the chicken gut microbiome revealed by metagenomics and culture.</title>
        <authorList>
            <person name="Gilroy R."/>
            <person name="Ravi A."/>
            <person name="Getino M."/>
            <person name="Pursley I."/>
            <person name="Horton D.L."/>
            <person name="Alikhan N.F."/>
            <person name="Baker D."/>
            <person name="Gharbi K."/>
            <person name="Hall N."/>
            <person name="Watson M."/>
            <person name="Adriaenssens E.M."/>
            <person name="Foster-Nyarko E."/>
            <person name="Jarju S."/>
            <person name="Secka A."/>
            <person name="Antonio M."/>
            <person name="Oren A."/>
            <person name="Chaudhuri R.R."/>
            <person name="La Ragione R."/>
            <person name="Hildebrand F."/>
            <person name="Pallen M.J."/>
        </authorList>
    </citation>
    <scope>NUCLEOTIDE SEQUENCE</scope>
    <source>
        <strain evidence="6">CHK199-9574</strain>
    </source>
</reference>
<dbReference type="Pfam" id="PF00005">
    <property type="entry name" value="ABC_tran"/>
    <property type="match status" value="1"/>
</dbReference>
<gene>
    <name evidence="6" type="primary">ugpC</name>
    <name evidence="6" type="ORF">H9728_04130</name>
</gene>
<dbReference type="GO" id="GO:0005524">
    <property type="term" value="F:ATP binding"/>
    <property type="evidence" value="ECO:0007669"/>
    <property type="project" value="UniProtKB-KW"/>
</dbReference>
<dbReference type="NCBIfam" id="NF008653">
    <property type="entry name" value="PRK11650.1"/>
    <property type="match status" value="1"/>
</dbReference>
<dbReference type="InterPro" id="IPR027417">
    <property type="entry name" value="P-loop_NTPase"/>
</dbReference>
<dbReference type="GO" id="GO:0055052">
    <property type="term" value="C:ATP-binding cassette (ABC) transporter complex, substrate-binding subunit-containing"/>
    <property type="evidence" value="ECO:0007669"/>
    <property type="project" value="TreeGrafter"/>
</dbReference>
<organism evidence="6 7">
    <name type="scientific">Candidatus Borkfalkia excrementavium</name>
    <dbReference type="NCBI Taxonomy" id="2838505"/>
    <lineage>
        <taxon>Bacteria</taxon>
        <taxon>Bacillati</taxon>
        <taxon>Bacillota</taxon>
        <taxon>Clostridia</taxon>
        <taxon>Christensenellales</taxon>
        <taxon>Christensenellaceae</taxon>
        <taxon>Candidatus Borkfalkia</taxon>
    </lineage>
</organism>
<dbReference type="InterPro" id="IPR003593">
    <property type="entry name" value="AAA+_ATPase"/>
</dbReference>
<name>A0A9D2CGK3_9FIRM</name>
<feature type="domain" description="ABC transporter" evidence="5">
    <location>
        <begin position="4"/>
        <end position="235"/>
    </location>
</feature>
<comment type="caution">
    <text evidence="6">The sequence shown here is derived from an EMBL/GenBank/DDBJ whole genome shotgun (WGS) entry which is preliminary data.</text>
</comment>
<accession>A0A9D2CGK3</accession>
<dbReference type="InterPro" id="IPR040582">
    <property type="entry name" value="OB_MalK-like"/>
</dbReference>
<feature type="compositionally biased region" description="Basic and acidic residues" evidence="4">
    <location>
        <begin position="492"/>
        <end position="511"/>
    </location>
</feature>
<dbReference type="Pfam" id="PF17912">
    <property type="entry name" value="OB_MalK"/>
    <property type="match status" value="1"/>
</dbReference>
<dbReference type="InterPro" id="IPR012340">
    <property type="entry name" value="NA-bd_OB-fold"/>
</dbReference>
<keyword evidence="3 6" id="KW-0067">ATP-binding</keyword>
<dbReference type="InterPro" id="IPR017871">
    <property type="entry name" value="ABC_transporter-like_CS"/>
</dbReference>
<dbReference type="Proteomes" id="UP000824135">
    <property type="component" value="Unassembled WGS sequence"/>
</dbReference>
<feature type="region of interest" description="Disordered" evidence="4">
    <location>
        <begin position="451"/>
        <end position="523"/>
    </location>
</feature>
<dbReference type="GO" id="GO:0016887">
    <property type="term" value="F:ATP hydrolysis activity"/>
    <property type="evidence" value="ECO:0007669"/>
    <property type="project" value="InterPro"/>
</dbReference>
<dbReference type="SMART" id="SM00382">
    <property type="entry name" value="AAA"/>
    <property type="match status" value="1"/>
</dbReference>
<feature type="compositionally biased region" description="Low complexity" evidence="4">
    <location>
        <begin position="466"/>
        <end position="490"/>
    </location>
</feature>
<evidence type="ECO:0000256" key="2">
    <source>
        <dbReference type="ARBA" id="ARBA00022741"/>
    </source>
</evidence>
<dbReference type="InterPro" id="IPR015855">
    <property type="entry name" value="ABC_transpr_MalK-like"/>
</dbReference>
<dbReference type="AlphaFoldDB" id="A0A9D2CGK3"/>
<dbReference type="SUPFAM" id="SSF50331">
    <property type="entry name" value="MOP-like"/>
    <property type="match status" value="1"/>
</dbReference>
<evidence type="ECO:0000256" key="4">
    <source>
        <dbReference type="SAM" id="MobiDB-lite"/>
    </source>
</evidence>
<dbReference type="InterPro" id="IPR008995">
    <property type="entry name" value="Mo/tungstate-bd_C_term_dom"/>
</dbReference>
<evidence type="ECO:0000313" key="7">
    <source>
        <dbReference type="Proteomes" id="UP000824135"/>
    </source>
</evidence>
<dbReference type="PROSITE" id="PS50893">
    <property type="entry name" value="ABC_TRANSPORTER_2"/>
    <property type="match status" value="1"/>
</dbReference>
<keyword evidence="1" id="KW-0813">Transport</keyword>
<dbReference type="GO" id="GO:0140359">
    <property type="term" value="F:ABC-type transporter activity"/>
    <property type="evidence" value="ECO:0007669"/>
    <property type="project" value="InterPro"/>
</dbReference>
<keyword evidence="2" id="KW-0547">Nucleotide-binding</keyword>
<dbReference type="EMBL" id="DXCO01000031">
    <property type="protein sequence ID" value="HIY78212.1"/>
    <property type="molecule type" value="Genomic_DNA"/>
</dbReference>
<dbReference type="InterPro" id="IPR003439">
    <property type="entry name" value="ABC_transporter-like_ATP-bd"/>
</dbReference>
<reference evidence="6" key="2">
    <citation type="submission" date="2021-04" db="EMBL/GenBank/DDBJ databases">
        <authorList>
            <person name="Gilroy R."/>
        </authorList>
    </citation>
    <scope>NUCLEOTIDE SEQUENCE</scope>
    <source>
        <strain evidence="6">CHK199-9574</strain>
    </source>
</reference>